<evidence type="ECO:0000313" key="2">
    <source>
        <dbReference type="EMBL" id="OAD52177.1"/>
    </source>
</evidence>
<feature type="region of interest" description="Disordered" evidence="1">
    <location>
        <begin position="63"/>
        <end position="95"/>
    </location>
</feature>
<protein>
    <submittedName>
        <fullName evidence="2">Uncharacterized protein</fullName>
    </submittedName>
</protein>
<dbReference type="EMBL" id="KQ776753">
    <property type="protein sequence ID" value="OAD52177.1"/>
    <property type="molecule type" value="Genomic_DNA"/>
</dbReference>
<dbReference type="Proteomes" id="UP000250275">
    <property type="component" value="Unassembled WGS sequence"/>
</dbReference>
<feature type="region of interest" description="Disordered" evidence="1">
    <location>
        <begin position="1"/>
        <end position="28"/>
    </location>
</feature>
<accession>A0A310SCZ0</accession>
<name>A0A310SCZ0_9HYME</name>
<proteinExistence type="predicted"/>
<organism evidence="2 3">
    <name type="scientific">Eufriesea mexicana</name>
    <dbReference type="NCBI Taxonomy" id="516756"/>
    <lineage>
        <taxon>Eukaryota</taxon>
        <taxon>Metazoa</taxon>
        <taxon>Ecdysozoa</taxon>
        <taxon>Arthropoda</taxon>
        <taxon>Hexapoda</taxon>
        <taxon>Insecta</taxon>
        <taxon>Pterygota</taxon>
        <taxon>Neoptera</taxon>
        <taxon>Endopterygota</taxon>
        <taxon>Hymenoptera</taxon>
        <taxon>Apocrita</taxon>
        <taxon>Aculeata</taxon>
        <taxon>Apoidea</taxon>
        <taxon>Anthophila</taxon>
        <taxon>Apidae</taxon>
        <taxon>Eufriesea</taxon>
    </lineage>
</organism>
<gene>
    <name evidence="2" type="ORF">WN48_02742</name>
</gene>
<keyword evidence="3" id="KW-1185">Reference proteome</keyword>
<evidence type="ECO:0000256" key="1">
    <source>
        <dbReference type="SAM" id="MobiDB-lite"/>
    </source>
</evidence>
<sequence>MESAYSAPSRKSRAIEPTDCGDKARPLQSGTTLRNLVNDFAVNTWISQLDQLLLSDESMFPRDQPRRIRGRTGGDEKSDEEVAREMKTGPDQREQKNQTILTQIKETCNTDRLDNKLINFKLPQNIKLSQIYTLKYKFHSKYLEPTMDHPSATNPINNSLGKPNLSNFLGPKNSNSKSFLKTSDLDFVQFIYDEKHSDTMGLASFL</sequence>
<feature type="compositionally biased region" description="Basic and acidic residues" evidence="1">
    <location>
        <begin position="13"/>
        <end position="25"/>
    </location>
</feature>
<evidence type="ECO:0000313" key="3">
    <source>
        <dbReference type="Proteomes" id="UP000250275"/>
    </source>
</evidence>
<reference evidence="2 3" key="1">
    <citation type="submission" date="2015-07" db="EMBL/GenBank/DDBJ databases">
        <title>The genome of Eufriesea mexicana.</title>
        <authorList>
            <person name="Pan H."/>
            <person name="Kapheim K."/>
        </authorList>
    </citation>
    <scope>NUCLEOTIDE SEQUENCE [LARGE SCALE GENOMIC DNA]</scope>
    <source>
        <strain evidence="2">0111107269</strain>
        <tissue evidence="2">Whole body</tissue>
    </source>
</reference>
<dbReference type="AlphaFoldDB" id="A0A310SCZ0"/>